<sequence>MAKKAKAHVIWQAGVDAFAARRRKVEQMRRDGPARAGPQLVEPGDPLADEHLRHALLSATLPLRQELQALRDEVTALRAQVAELSKRGG</sequence>
<reference evidence="2 3" key="2">
    <citation type="submission" date="2019-03" db="EMBL/GenBank/DDBJ databases">
        <title>Draft Genome Sequences of Six Type Strains of the Genus Massilia.</title>
        <authorList>
            <person name="Miess H."/>
            <person name="Frediansyhah A."/>
            <person name="Gross H."/>
        </authorList>
    </citation>
    <scope>NUCLEOTIDE SEQUENCE [LARGE SCALE GENOMIC DNA]</scope>
    <source>
        <strain evidence="2 3">DSM 17505</strain>
    </source>
</reference>
<proteinExistence type="predicted"/>
<reference evidence="1" key="3">
    <citation type="submission" date="2022-12" db="EMBL/GenBank/DDBJ databases">
        <authorList>
            <person name="Sun Q."/>
            <person name="Kim S."/>
        </authorList>
    </citation>
    <scope>NUCLEOTIDE SEQUENCE</scope>
    <source>
        <strain evidence="1">KCTC 12344</strain>
    </source>
</reference>
<dbReference type="Proteomes" id="UP000619512">
    <property type="component" value="Unassembled WGS sequence"/>
</dbReference>
<dbReference type="EMBL" id="BMWW01000003">
    <property type="protein sequence ID" value="GGY86486.1"/>
    <property type="molecule type" value="Genomic_DNA"/>
</dbReference>
<keyword evidence="3" id="KW-1185">Reference proteome</keyword>
<accession>A0A4P7BJC9</accession>
<dbReference type="EMBL" id="CP038026">
    <property type="protein sequence ID" value="QBQ39011.1"/>
    <property type="molecule type" value="Genomic_DNA"/>
</dbReference>
<dbReference type="RefSeq" id="WP_134387705.1">
    <property type="nucleotide sequence ID" value="NZ_BMWW01000003.1"/>
</dbReference>
<dbReference type="Proteomes" id="UP000294359">
    <property type="component" value="Chromosome"/>
</dbReference>
<reference evidence="1" key="1">
    <citation type="journal article" date="2014" name="Int. J. Syst. Evol. Microbiol.">
        <title>Complete genome sequence of Corynebacterium casei LMG S-19264T (=DSM 44701T), isolated from a smear-ripened cheese.</title>
        <authorList>
            <consortium name="US DOE Joint Genome Institute (JGI-PGF)"/>
            <person name="Walter F."/>
            <person name="Albersmeier A."/>
            <person name="Kalinowski J."/>
            <person name="Ruckert C."/>
        </authorList>
    </citation>
    <scope>NUCLEOTIDE SEQUENCE</scope>
    <source>
        <strain evidence="1">KCTC 12344</strain>
    </source>
</reference>
<evidence type="ECO:0000313" key="1">
    <source>
        <dbReference type="EMBL" id="GGY86486.1"/>
    </source>
</evidence>
<organism evidence="1 4">
    <name type="scientific">Pseudoduganella plicata</name>
    <dbReference type="NCBI Taxonomy" id="321984"/>
    <lineage>
        <taxon>Bacteria</taxon>
        <taxon>Pseudomonadati</taxon>
        <taxon>Pseudomonadota</taxon>
        <taxon>Betaproteobacteria</taxon>
        <taxon>Burkholderiales</taxon>
        <taxon>Oxalobacteraceae</taxon>
        <taxon>Telluria group</taxon>
        <taxon>Pseudoduganella</taxon>
    </lineage>
</organism>
<evidence type="ECO:0000313" key="4">
    <source>
        <dbReference type="Proteomes" id="UP000619512"/>
    </source>
</evidence>
<evidence type="ECO:0000313" key="3">
    <source>
        <dbReference type="Proteomes" id="UP000294359"/>
    </source>
</evidence>
<dbReference type="AlphaFoldDB" id="A0A4P7BJC9"/>
<gene>
    <name evidence="2" type="ORF">E1742_24840</name>
    <name evidence="1" type="ORF">GCM10007388_19670</name>
</gene>
<dbReference type="OrthoDB" id="8759616at2"/>
<protein>
    <submittedName>
        <fullName evidence="1">Uncharacterized protein</fullName>
    </submittedName>
</protein>
<evidence type="ECO:0000313" key="2">
    <source>
        <dbReference type="EMBL" id="QBQ39011.1"/>
    </source>
</evidence>
<name>A0A4P7BJC9_9BURK</name>